<comment type="caution">
    <text evidence="1">The sequence shown here is derived from an EMBL/GenBank/DDBJ whole genome shotgun (WGS) entry which is preliminary data.</text>
</comment>
<organism evidence="1 2">
    <name type="scientific">Tremella mesenterica</name>
    <name type="common">Jelly fungus</name>
    <dbReference type="NCBI Taxonomy" id="5217"/>
    <lineage>
        <taxon>Eukaryota</taxon>
        <taxon>Fungi</taxon>
        <taxon>Dikarya</taxon>
        <taxon>Basidiomycota</taxon>
        <taxon>Agaricomycotina</taxon>
        <taxon>Tremellomycetes</taxon>
        <taxon>Tremellales</taxon>
        <taxon>Tremellaceae</taxon>
        <taxon>Tremella</taxon>
    </lineage>
</organism>
<reference evidence="1 2" key="1">
    <citation type="submission" date="2016-06" db="EMBL/GenBank/DDBJ databases">
        <title>Evolution of pathogenesis and genome organization in the Tremellales.</title>
        <authorList>
            <person name="Cuomo C."/>
            <person name="Litvintseva A."/>
            <person name="Heitman J."/>
            <person name="Chen Y."/>
            <person name="Sun S."/>
            <person name="Springer D."/>
            <person name="Dromer F."/>
            <person name="Young S."/>
            <person name="Zeng Q."/>
            <person name="Chapman S."/>
            <person name="Gujja S."/>
            <person name="Saif S."/>
            <person name="Birren B."/>
        </authorList>
    </citation>
    <scope>NUCLEOTIDE SEQUENCE [LARGE SCALE GENOMIC DNA]</scope>
    <source>
        <strain evidence="1 2">ATCC 28783</strain>
    </source>
</reference>
<dbReference type="EMBL" id="SDIL01000072">
    <property type="protein sequence ID" value="RXK37286.1"/>
    <property type="molecule type" value="Genomic_DNA"/>
</dbReference>
<keyword evidence="2" id="KW-1185">Reference proteome</keyword>
<evidence type="ECO:0000313" key="2">
    <source>
        <dbReference type="Proteomes" id="UP000289152"/>
    </source>
</evidence>
<dbReference type="AlphaFoldDB" id="A0A4Q1BI69"/>
<proteinExistence type="predicted"/>
<accession>A0A4Q1BI69</accession>
<dbReference type="Proteomes" id="UP000289152">
    <property type="component" value="Unassembled WGS sequence"/>
</dbReference>
<gene>
    <name evidence="1" type="ORF">M231_05428</name>
</gene>
<dbReference type="InParanoid" id="A0A4Q1BI69"/>
<sequence length="307" mass="35093">MTRQSLIHVQTTFSQEDLCPPYSPLDPHPRLDLHDNTNQALLSLRNDSHVTTPDLHTADLYTNDLHSFHRSPQNHNNPLLRPHNPHLLISSHTSLQTHEQTNQQLTNLTPEQNMNPPTYTPVPNDRDNYALFLLRHNLRQHRSNIRPVLRITTPTQPSPLSLHDSHLPSNRPTPTNIQHSHMMVMGEEQMVAINGEVQNDVWVHQHHEVRRDMEGEQEIIVGSEGIDLNLSTLPPSPQLSNALRDLRHSRDPSKWGSRRSRRFVDSEEEEWTGMGGWFKWMFSLLAPPVDLRGPGVGPIGGYGMFAI</sequence>
<name>A0A4Q1BI69_TREME</name>
<evidence type="ECO:0000313" key="1">
    <source>
        <dbReference type="EMBL" id="RXK37286.1"/>
    </source>
</evidence>
<dbReference type="VEuPathDB" id="FungiDB:TREMEDRAFT_63769"/>
<protein>
    <submittedName>
        <fullName evidence="1">Uncharacterized protein</fullName>
    </submittedName>
</protein>